<dbReference type="AlphaFoldDB" id="A0AAP2GQ85"/>
<evidence type="ECO:0000313" key="1">
    <source>
        <dbReference type="EMBL" id="MBT1698242.1"/>
    </source>
</evidence>
<gene>
    <name evidence="1" type="ORF">KK083_15220</name>
</gene>
<dbReference type="RefSeq" id="WP_254164211.1">
    <property type="nucleotide sequence ID" value="NZ_JAHESF010000014.1"/>
</dbReference>
<name>A0AAP2GQ85_9BACT</name>
<sequence>MENPFEEITQKLDTLIKDVAELKKNGPCQPSRITFTEFCKSQNITRPTGYAWADRGLIKMEKIGGRNFVISDSILVKSKYQRQPQQA</sequence>
<dbReference type="Proteomes" id="UP001319200">
    <property type="component" value="Unassembled WGS sequence"/>
</dbReference>
<proteinExistence type="predicted"/>
<accession>A0AAP2GQ85</accession>
<protein>
    <submittedName>
        <fullName evidence="1">Uncharacterized protein</fullName>
    </submittedName>
</protein>
<keyword evidence="2" id="KW-1185">Reference proteome</keyword>
<comment type="caution">
    <text evidence="1">The sequence shown here is derived from an EMBL/GenBank/DDBJ whole genome shotgun (WGS) entry which is preliminary data.</text>
</comment>
<dbReference type="EMBL" id="JAHESF010000014">
    <property type="protein sequence ID" value="MBT1698242.1"/>
    <property type="molecule type" value="Genomic_DNA"/>
</dbReference>
<evidence type="ECO:0000313" key="2">
    <source>
        <dbReference type="Proteomes" id="UP001319200"/>
    </source>
</evidence>
<reference evidence="1 2" key="1">
    <citation type="submission" date="2021-05" db="EMBL/GenBank/DDBJ databases">
        <title>A Polyphasic approach of four new species of the genus Ohtaekwangia: Ohtaekwangia histidinii sp. nov., Ohtaekwangia cretensis sp. nov., Ohtaekwangia indiensis sp. nov., Ohtaekwangia reichenbachii sp. nov. from diverse environment.</title>
        <authorList>
            <person name="Octaviana S."/>
        </authorList>
    </citation>
    <scope>NUCLEOTIDE SEQUENCE [LARGE SCALE GENOMIC DNA]</scope>
    <source>
        <strain evidence="1 2">PWU4</strain>
    </source>
</reference>
<organism evidence="1 2">
    <name type="scientific">Chryseosolibacter histidini</name>
    <dbReference type="NCBI Taxonomy" id="2782349"/>
    <lineage>
        <taxon>Bacteria</taxon>
        <taxon>Pseudomonadati</taxon>
        <taxon>Bacteroidota</taxon>
        <taxon>Cytophagia</taxon>
        <taxon>Cytophagales</taxon>
        <taxon>Chryseotaleaceae</taxon>
        <taxon>Chryseosolibacter</taxon>
    </lineage>
</organism>